<keyword evidence="4" id="KW-0130">Cell adhesion</keyword>
<evidence type="ECO:0000256" key="1">
    <source>
        <dbReference type="ARBA" id="ARBA00004141"/>
    </source>
</evidence>
<protein>
    <submittedName>
        <fullName evidence="8">(Mediterranean fruit fly) hypothetical protein</fullName>
    </submittedName>
    <submittedName>
        <fullName evidence="9">Ninjurin-1</fullName>
    </submittedName>
</protein>
<dbReference type="GeneID" id="101461681"/>
<evidence type="ECO:0000256" key="7">
    <source>
        <dbReference type="SAM" id="Phobius"/>
    </source>
</evidence>
<name>W8BPF6_CERCA</name>
<dbReference type="PANTHER" id="PTHR12316:SF20">
    <property type="entry name" value="NINJURIN-A"/>
    <property type="match status" value="1"/>
</dbReference>
<dbReference type="GO" id="GO:0007155">
    <property type="term" value="P:cell adhesion"/>
    <property type="evidence" value="ECO:0007669"/>
    <property type="project" value="UniProtKB-KW"/>
</dbReference>
<dbReference type="EMBL" id="GAMC01011144">
    <property type="protein sequence ID" value="JAB95411.1"/>
    <property type="molecule type" value="mRNA"/>
</dbReference>
<dbReference type="EMBL" id="GAMC01011143">
    <property type="protein sequence ID" value="JAB95412.1"/>
    <property type="molecule type" value="mRNA"/>
</dbReference>
<evidence type="ECO:0000256" key="6">
    <source>
        <dbReference type="ARBA" id="ARBA00023136"/>
    </source>
</evidence>
<keyword evidence="10" id="KW-1185">Reference proteome</keyword>
<sequence length="179" mass="19995">MMATSQQPNGLLNDKSSLRGEEFIDMGDDRSEKHSLNRDFMDSERTEIDGAIRTPEELDALEELTTVDVNAYAHKKTLAQGMMDLALLTANANQLRYVVETYKNHPYFYPSLVLLILSIGFQIAVGVGLILNSRYNIEDKKEVCHAEKVNNYTICGIFIITVINVFISAFGVADAPDSK</sequence>
<organism evidence="9">
    <name type="scientific">Ceratitis capitata</name>
    <name type="common">Mediterranean fruit fly</name>
    <name type="synonym">Tephritis capitata</name>
    <dbReference type="NCBI Taxonomy" id="7213"/>
    <lineage>
        <taxon>Eukaryota</taxon>
        <taxon>Metazoa</taxon>
        <taxon>Ecdysozoa</taxon>
        <taxon>Arthropoda</taxon>
        <taxon>Hexapoda</taxon>
        <taxon>Insecta</taxon>
        <taxon>Pterygota</taxon>
        <taxon>Neoptera</taxon>
        <taxon>Endopterygota</taxon>
        <taxon>Diptera</taxon>
        <taxon>Brachycera</taxon>
        <taxon>Muscomorpha</taxon>
        <taxon>Tephritoidea</taxon>
        <taxon>Tephritidae</taxon>
        <taxon>Ceratitis</taxon>
        <taxon>Ceratitis</taxon>
    </lineage>
</organism>
<reference evidence="8" key="3">
    <citation type="submission" date="2020-11" db="EMBL/GenBank/DDBJ databases">
        <authorList>
            <person name="Whitehead M."/>
        </authorList>
    </citation>
    <scope>NUCLEOTIDE SEQUENCE</scope>
    <source>
        <strain evidence="8">EGII</strain>
    </source>
</reference>
<comment type="subcellular location">
    <subcellularLocation>
        <location evidence="1">Membrane</location>
        <topology evidence="1">Multi-pass membrane protein</topology>
    </subcellularLocation>
</comment>
<dbReference type="KEGG" id="ccat:101461681"/>
<evidence type="ECO:0000256" key="4">
    <source>
        <dbReference type="ARBA" id="ARBA00022889"/>
    </source>
</evidence>
<dbReference type="PANTHER" id="PTHR12316">
    <property type="entry name" value="NINJURIN-RELATED"/>
    <property type="match status" value="1"/>
</dbReference>
<dbReference type="Pfam" id="PF04923">
    <property type="entry name" value="Ninjurin"/>
    <property type="match status" value="1"/>
</dbReference>
<evidence type="ECO:0000313" key="10">
    <source>
        <dbReference type="Proteomes" id="UP000606786"/>
    </source>
</evidence>
<keyword evidence="3 7" id="KW-0812">Transmembrane</keyword>
<accession>W8BPF6</accession>
<evidence type="ECO:0000256" key="2">
    <source>
        <dbReference type="ARBA" id="ARBA00008141"/>
    </source>
</evidence>
<dbReference type="Proteomes" id="UP000606786">
    <property type="component" value="Unassembled WGS sequence"/>
</dbReference>
<comment type="similarity">
    <text evidence="2">Belongs to the ninjurin family.</text>
</comment>
<reference evidence="9" key="1">
    <citation type="submission" date="2013-07" db="EMBL/GenBank/DDBJ databases">
        <authorList>
            <person name="Geib S."/>
        </authorList>
    </citation>
    <scope>NUCLEOTIDE SEQUENCE</scope>
</reference>
<evidence type="ECO:0000313" key="8">
    <source>
        <dbReference type="EMBL" id="CAD7006670.1"/>
    </source>
</evidence>
<dbReference type="GO" id="GO:0042246">
    <property type="term" value="P:tissue regeneration"/>
    <property type="evidence" value="ECO:0007669"/>
    <property type="project" value="InterPro"/>
</dbReference>
<keyword evidence="5 7" id="KW-1133">Transmembrane helix</keyword>
<feature type="transmembrane region" description="Helical" evidence="7">
    <location>
        <begin position="107"/>
        <end position="131"/>
    </location>
</feature>
<dbReference type="GO" id="GO:0016020">
    <property type="term" value="C:membrane"/>
    <property type="evidence" value="ECO:0007669"/>
    <property type="project" value="UniProtKB-SubCell"/>
</dbReference>
<feature type="transmembrane region" description="Helical" evidence="7">
    <location>
        <begin position="152"/>
        <end position="173"/>
    </location>
</feature>
<evidence type="ECO:0000256" key="3">
    <source>
        <dbReference type="ARBA" id="ARBA00022692"/>
    </source>
</evidence>
<dbReference type="OrthoDB" id="6114058at2759"/>
<reference evidence="9" key="2">
    <citation type="journal article" date="2014" name="BMC Genomics">
        <title>A genomic perspective to assessing quality of mass-reared SIT flies used in Mediterranean fruit fly (Ceratitis capitata) eradication in California.</title>
        <authorList>
            <person name="Calla B."/>
            <person name="Hall B."/>
            <person name="Hou S."/>
            <person name="Geib S.M."/>
        </authorList>
    </citation>
    <scope>NUCLEOTIDE SEQUENCE</scope>
</reference>
<gene>
    <name evidence="9" type="primary">NINJ1</name>
    <name evidence="8" type="ORF">CCAP1982_LOCUS14972</name>
</gene>
<evidence type="ECO:0000313" key="9">
    <source>
        <dbReference type="EMBL" id="JAB95411.1"/>
    </source>
</evidence>
<dbReference type="EMBL" id="CAJHJT010000034">
    <property type="protein sequence ID" value="CAD7006670.1"/>
    <property type="molecule type" value="Genomic_DNA"/>
</dbReference>
<keyword evidence="6 7" id="KW-0472">Membrane</keyword>
<evidence type="ECO:0000256" key="5">
    <source>
        <dbReference type="ARBA" id="ARBA00022989"/>
    </source>
</evidence>
<dbReference type="InterPro" id="IPR007007">
    <property type="entry name" value="Ninjurin"/>
</dbReference>
<proteinExistence type="evidence at transcript level"/>
<dbReference type="AlphaFoldDB" id="W8BPF6"/>